<dbReference type="Pfam" id="PF00076">
    <property type="entry name" value="RRM_1"/>
    <property type="match status" value="1"/>
</dbReference>
<dbReference type="GO" id="GO:0017069">
    <property type="term" value="F:snRNA binding"/>
    <property type="evidence" value="ECO:0007669"/>
    <property type="project" value="TreeGrafter"/>
</dbReference>
<protein>
    <recommendedName>
        <fullName evidence="2">U11/U12 small nuclear ribonucleoprotein 35 kDa protein</fullName>
    </recommendedName>
    <alternativeName>
        <fullName evidence="4">U1 snRNP-binding protein homolog</fullName>
    </alternativeName>
</protein>
<dbReference type="PROSITE" id="PS50102">
    <property type="entry name" value="RRM"/>
    <property type="match status" value="1"/>
</dbReference>
<dbReference type="SMART" id="SM00360">
    <property type="entry name" value="RRM"/>
    <property type="match status" value="1"/>
</dbReference>
<accession>A0A8S3XNK1</accession>
<evidence type="ECO:0000256" key="1">
    <source>
        <dbReference type="ARBA" id="ARBA00004123"/>
    </source>
</evidence>
<dbReference type="InterPro" id="IPR000504">
    <property type="entry name" value="RRM_dom"/>
</dbReference>
<dbReference type="FunFam" id="3.30.70.330:FF:000132">
    <property type="entry name" value="Small nuclear ribonucleoprotein U11/U12 subunit 35"/>
    <property type="match status" value="1"/>
</dbReference>
<comment type="caution">
    <text evidence="7">The sequence shown here is derived from an EMBL/GenBank/DDBJ whole genome shotgun (WGS) entry which is preliminary data.</text>
</comment>
<organism evidence="7 8">
    <name type="scientific">Parnassius apollo</name>
    <name type="common">Apollo butterfly</name>
    <name type="synonym">Papilio apollo</name>
    <dbReference type="NCBI Taxonomy" id="110799"/>
    <lineage>
        <taxon>Eukaryota</taxon>
        <taxon>Metazoa</taxon>
        <taxon>Ecdysozoa</taxon>
        <taxon>Arthropoda</taxon>
        <taxon>Hexapoda</taxon>
        <taxon>Insecta</taxon>
        <taxon>Pterygota</taxon>
        <taxon>Neoptera</taxon>
        <taxon>Endopterygota</taxon>
        <taxon>Lepidoptera</taxon>
        <taxon>Glossata</taxon>
        <taxon>Ditrysia</taxon>
        <taxon>Papilionoidea</taxon>
        <taxon>Papilionidae</taxon>
        <taxon>Parnassiinae</taxon>
        <taxon>Parnassini</taxon>
        <taxon>Parnassius</taxon>
        <taxon>Parnassius</taxon>
    </lineage>
</organism>
<keyword evidence="8" id="KW-1185">Reference proteome</keyword>
<evidence type="ECO:0000256" key="5">
    <source>
        <dbReference type="PROSITE-ProRule" id="PRU00176"/>
    </source>
</evidence>
<keyword evidence="5" id="KW-0694">RNA-binding</keyword>
<evidence type="ECO:0000256" key="4">
    <source>
        <dbReference type="ARBA" id="ARBA00031739"/>
    </source>
</evidence>
<dbReference type="InterPro" id="IPR051183">
    <property type="entry name" value="U1_U11-U12_snRNP_70-35kDa"/>
</dbReference>
<gene>
    <name evidence="7" type="ORF">PAPOLLO_LOCUS20386</name>
</gene>
<evidence type="ECO:0000259" key="6">
    <source>
        <dbReference type="PROSITE" id="PS50102"/>
    </source>
</evidence>
<dbReference type="OrthoDB" id="6159137at2759"/>
<reference evidence="7" key="1">
    <citation type="submission" date="2021-04" db="EMBL/GenBank/DDBJ databases">
        <authorList>
            <person name="Tunstrom K."/>
        </authorList>
    </citation>
    <scope>NUCLEOTIDE SEQUENCE</scope>
</reference>
<comment type="subcellular location">
    <subcellularLocation>
        <location evidence="1">Nucleus</location>
    </subcellularLocation>
</comment>
<keyword evidence="3" id="KW-0539">Nucleus</keyword>
<dbReference type="PANTHER" id="PTHR13952">
    <property type="entry name" value="U1 SMALL NUCLEAR RIBONUCLEOPROTEIN 70 KD"/>
    <property type="match status" value="1"/>
</dbReference>
<dbReference type="GO" id="GO:0000398">
    <property type="term" value="P:mRNA splicing, via spliceosome"/>
    <property type="evidence" value="ECO:0007669"/>
    <property type="project" value="TreeGrafter"/>
</dbReference>
<evidence type="ECO:0000256" key="2">
    <source>
        <dbReference type="ARBA" id="ARBA00021080"/>
    </source>
</evidence>
<feature type="domain" description="RRM" evidence="6">
    <location>
        <begin position="64"/>
        <end position="142"/>
    </location>
</feature>
<dbReference type="Proteomes" id="UP000691718">
    <property type="component" value="Unassembled WGS sequence"/>
</dbReference>
<dbReference type="GO" id="GO:0071011">
    <property type="term" value="C:precatalytic spliceosome"/>
    <property type="evidence" value="ECO:0007669"/>
    <property type="project" value="TreeGrafter"/>
</dbReference>
<sequence>MLFVPLGKTMSRQETDFEKYASEYDPIKIGSIDGTDTEPHDRAIVRALCSEYIPNKQVKGNPNHTVFIGRLNPRTTQETIQSEFSKFGKILHCRLVKDIVTGKSKQYAFIEYDSISSVEKVLRDMHKEYIDGSEIIVEREAERRLLGWRPRRLGGGFGGCKESGQLRFGCRERPFRKPIIVQQKHDDLAPVKRPRHY</sequence>
<name>A0A8S3XNK1_PARAO</name>
<dbReference type="EMBL" id="CAJQZP010001271">
    <property type="protein sequence ID" value="CAG5034746.1"/>
    <property type="molecule type" value="Genomic_DNA"/>
</dbReference>
<dbReference type="AlphaFoldDB" id="A0A8S3XNK1"/>
<proteinExistence type="predicted"/>
<dbReference type="PANTHER" id="PTHR13952:SF6">
    <property type="entry name" value="U11_U12 SMALL NUCLEAR RIBONUCLEOPROTEIN 35 KDA PROTEIN"/>
    <property type="match status" value="1"/>
</dbReference>
<evidence type="ECO:0000313" key="8">
    <source>
        <dbReference type="Proteomes" id="UP000691718"/>
    </source>
</evidence>
<dbReference type="GO" id="GO:0003729">
    <property type="term" value="F:mRNA binding"/>
    <property type="evidence" value="ECO:0007669"/>
    <property type="project" value="TreeGrafter"/>
</dbReference>
<evidence type="ECO:0000313" key="7">
    <source>
        <dbReference type="EMBL" id="CAG5034746.1"/>
    </source>
</evidence>
<evidence type="ECO:0000256" key="3">
    <source>
        <dbReference type="ARBA" id="ARBA00023242"/>
    </source>
</evidence>